<dbReference type="EMBL" id="CP047650">
    <property type="protein sequence ID" value="QHJ00085.1"/>
    <property type="molecule type" value="Genomic_DNA"/>
</dbReference>
<organism evidence="2 3">
    <name type="scientific">Xylophilus rhododendri</name>
    <dbReference type="NCBI Taxonomy" id="2697032"/>
    <lineage>
        <taxon>Bacteria</taxon>
        <taxon>Pseudomonadati</taxon>
        <taxon>Pseudomonadota</taxon>
        <taxon>Betaproteobacteria</taxon>
        <taxon>Burkholderiales</taxon>
        <taxon>Xylophilus</taxon>
    </lineage>
</organism>
<gene>
    <name evidence="2" type="ORF">GT347_20135</name>
</gene>
<evidence type="ECO:0000313" key="3">
    <source>
        <dbReference type="Proteomes" id="UP000464787"/>
    </source>
</evidence>
<dbReference type="AlphaFoldDB" id="A0A857J7Z0"/>
<reference evidence="2 3" key="1">
    <citation type="submission" date="2020-01" db="EMBL/GenBank/DDBJ databases">
        <title>Genome sequencing of strain KACC 21265.</title>
        <authorList>
            <person name="Heo J."/>
            <person name="Kim S.-J."/>
            <person name="Kim J.-S."/>
            <person name="Hong S.-B."/>
            <person name="Kwon S.-W."/>
        </authorList>
    </citation>
    <scope>NUCLEOTIDE SEQUENCE [LARGE SCALE GENOMIC DNA]</scope>
    <source>
        <strain evidence="2 3">KACC 21265</strain>
    </source>
</reference>
<name>A0A857J7Z0_9BURK</name>
<proteinExistence type="predicted"/>
<evidence type="ECO:0000256" key="1">
    <source>
        <dbReference type="SAM" id="MobiDB-lite"/>
    </source>
</evidence>
<keyword evidence="3" id="KW-1185">Reference proteome</keyword>
<dbReference type="KEGG" id="xyk:GT347_20135"/>
<accession>A0A857J7Z0</accession>
<evidence type="ECO:0000313" key="2">
    <source>
        <dbReference type="EMBL" id="QHJ00085.1"/>
    </source>
</evidence>
<dbReference type="RefSeq" id="WP_160553895.1">
    <property type="nucleotide sequence ID" value="NZ_CP047650.1"/>
</dbReference>
<sequence>MQTTPSPASHPAHIQRRPAIAVRSTAESLAREYAQTTAELAMFSDDPRCADLLAALSAEACGMRAQAAAMGVLLS</sequence>
<dbReference type="Proteomes" id="UP000464787">
    <property type="component" value="Chromosome"/>
</dbReference>
<protein>
    <submittedName>
        <fullName evidence="2">Uncharacterized protein</fullName>
    </submittedName>
</protein>
<feature type="region of interest" description="Disordered" evidence="1">
    <location>
        <begin position="1"/>
        <end position="20"/>
    </location>
</feature>